<reference evidence="1" key="1">
    <citation type="submission" date="2023-05" db="EMBL/GenBank/DDBJ databases">
        <authorList>
            <person name="Stuckert A."/>
        </authorList>
    </citation>
    <scope>NUCLEOTIDE SEQUENCE</scope>
</reference>
<evidence type="ECO:0000313" key="2">
    <source>
        <dbReference type="Proteomes" id="UP001162483"/>
    </source>
</evidence>
<name>A0ABN9A7X5_9NEOB</name>
<keyword evidence="2" id="KW-1185">Reference proteome</keyword>
<organism evidence="1 2">
    <name type="scientific">Staurois parvus</name>
    <dbReference type="NCBI Taxonomy" id="386267"/>
    <lineage>
        <taxon>Eukaryota</taxon>
        <taxon>Metazoa</taxon>
        <taxon>Chordata</taxon>
        <taxon>Craniata</taxon>
        <taxon>Vertebrata</taxon>
        <taxon>Euteleostomi</taxon>
        <taxon>Amphibia</taxon>
        <taxon>Batrachia</taxon>
        <taxon>Anura</taxon>
        <taxon>Neobatrachia</taxon>
        <taxon>Ranoidea</taxon>
        <taxon>Ranidae</taxon>
        <taxon>Staurois</taxon>
    </lineage>
</organism>
<feature type="non-terminal residue" evidence="1">
    <location>
        <position position="122"/>
    </location>
</feature>
<accession>A0ABN9A7X5</accession>
<protein>
    <submittedName>
        <fullName evidence="1">Uncharacterized protein</fullName>
    </submittedName>
</protein>
<comment type="caution">
    <text evidence="1">The sequence shown here is derived from an EMBL/GenBank/DDBJ whole genome shotgun (WGS) entry which is preliminary data.</text>
</comment>
<evidence type="ECO:0000313" key="1">
    <source>
        <dbReference type="EMBL" id="CAI9531808.1"/>
    </source>
</evidence>
<sequence length="122" mass="13578">MLLGSSEGHHQRFGGSLAMTLADNWRLSTNCALSACADPTTKPCHVTMAYHLVAELLFPVASTLFLIPLTVERGIFSSQEQCHGWTYSPQWRPPNHRTTLGVTELLRATHSFTNVCRSRSLH</sequence>
<dbReference type="EMBL" id="CATNWA010000028">
    <property type="protein sequence ID" value="CAI9531808.1"/>
    <property type="molecule type" value="Genomic_DNA"/>
</dbReference>
<proteinExistence type="predicted"/>
<gene>
    <name evidence="1" type="ORF">SPARVUS_LOCUS72970</name>
</gene>
<dbReference type="Proteomes" id="UP001162483">
    <property type="component" value="Unassembled WGS sequence"/>
</dbReference>